<organism evidence="2">
    <name type="scientific">uncultured Caudovirales phage</name>
    <dbReference type="NCBI Taxonomy" id="2100421"/>
    <lineage>
        <taxon>Viruses</taxon>
        <taxon>Duplodnaviria</taxon>
        <taxon>Heunggongvirae</taxon>
        <taxon>Uroviricota</taxon>
        <taxon>Caudoviricetes</taxon>
        <taxon>Peduoviridae</taxon>
        <taxon>Maltschvirus</taxon>
        <taxon>Maltschvirus maltsch</taxon>
    </lineage>
</organism>
<evidence type="ECO:0000256" key="1">
    <source>
        <dbReference type="SAM" id="Coils"/>
    </source>
</evidence>
<name>A0A6J7WH08_9CAUD</name>
<feature type="coiled-coil region" evidence="1">
    <location>
        <begin position="36"/>
        <end position="63"/>
    </location>
</feature>
<evidence type="ECO:0000313" key="2">
    <source>
        <dbReference type="EMBL" id="CAB5214225.1"/>
    </source>
</evidence>
<protein>
    <submittedName>
        <fullName evidence="2">Uncharacterized protein</fullName>
    </submittedName>
</protein>
<sequence>MFQTAFQPNAFQNDAFQIVITPVEPTKKGGDDASWTKEERKRYKALQKKLRLAEEKRMSALKADQDARRAFIRNQIDPQVSESLPDVESAEQVVEAKQKEIVNYDALIANLQRQAEDLYNAVLIRQAKERLEQEIAILEAKRLAELDDEESILALFL</sequence>
<accession>A0A6J7WH08</accession>
<keyword evidence="1" id="KW-0175">Coiled coil</keyword>
<gene>
    <name evidence="2" type="ORF">UFOVP193_41</name>
</gene>
<feature type="coiled-coil region" evidence="1">
    <location>
        <begin position="87"/>
        <end position="148"/>
    </location>
</feature>
<proteinExistence type="predicted"/>
<dbReference type="EMBL" id="LR798240">
    <property type="protein sequence ID" value="CAB5214225.1"/>
    <property type="molecule type" value="Genomic_DNA"/>
</dbReference>
<reference evidence="2" key="1">
    <citation type="submission" date="2020-05" db="EMBL/GenBank/DDBJ databases">
        <authorList>
            <person name="Chiriac C."/>
            <person name="Salcher M."/>
            <person name="Ghai R."/>
            <person name="Kavagutti S V."/>
        </authorList>
    </citation>
    <scope>NUCLEOTIDE SEQUENCE</scope>
</reference>